<feature type="coiled-coil region" evidence="1">
    <location>
        <begin position="32"/>
        <end position="59"/>
    </location>
</feature>
<gene>
    <name evidence="3" type="ORF">SAMN05443529_13431</name>
</gene>
<reference evidence="4" key="1">
    <citation type="submission" date="2016-10" db="EMBL/GenBank/DDBJ databases">
        <authorList>
            <person name="Varghese N."/>
            <person name="Submissions S."/>
        </authorList>
    </citation>
    <scope>NUCLEOTIDE SEQUENCE [LARGE SCALE GENOMIC DNA]</scope>
    <source>
        <strain evidence="4">DSM 8344</strain>
    </source>
</reference>
<feature type="chain" id="PRO_5011775776" evidence="2">
    <location>
        <begin position="24"/>
        <end position="196"/>
    </location>
</feature>
<feature type="signal peptide" evidence="2">
    <location>
        <begin position="1"/>
        <end position="23"/>
    </location>
</feature>
<feature type="coiled-coil region" evidence="1">
    <location>
        <begin position="124"/>
        <end position="158"/>
    </location>
</feature>
<dbReference type="EMBL" id="FNCP01000034">
    <property type="protein sequence ID" value="SDI34757.1"/>
    <property type="molecule type" value="Genomic_DNA"/>
</dbReference>
<dbReference type="OrthoDB" id="1796969at2"/>
<evidence type="ECO:0000313" key="4">
    <source>
        <dbReference type="Proteomes" id="UP000198656"/>
    </source>
</evidence>
<keyword evidence="2" id="KW-0732">Signal</keyword>
<accession>A0A1G8JUJ9</accession>
<proteinExistence type="predicted"/>
<name>A0A1G8JUJ9_9FIRM</name>
<keyword evidence="1" id="KW-0175">Coiled coil</keyword>
<evidence type="ECO:0000256" key="2">
    <source>
        <dbReference type="SAM" id="SignalP"/>
    </source>
</evidence>
<evidence type="ECO:0000313" key="3">
    <source>
        <dbReference type="EMBL" id="SDI34757.1"/>
    </source>
</evidence>
<evidence type="ECO:0000256" key="1">
    <source>
        <dbReference type="SAM" id="Coils"/>
    </source>
</evidence>
<dbReference type="Proteomes" id="UP000198656">
    <property type="component" value="Unassembled WGS sequence"/>
</dbReference>
<dbReference type="STRING" id="1121419.SAMN05443529_13431"/>
<dbReference type="RefSeq" id="WP_092335505.1">
    <property type="nucleotide sequence ID" value="NZ_FNCP01000034.1"/>
</dbReference>
<protein>
    <submittedName>
        <fullName evidence="3">Uncharacterized protein</fullName>
    </submittedName>
</protein>
<keyword evidence="4" id="KW-1185">Reference proteome</keyword>
<sequence>MKKITVTVLALMLTLVTSTSVFAATPGDGSKLDKRILKLEEKQQKIEEIKARNLEKQSKLATKKEGFEGFKLDLAEHRQEVLENRENNLGVVELNNQLRLTLVQKLEALKDSGSVVPEETATQLKAYKAQIAELANSLKDTKGQIKDIREEYKGLIKEEDYAAMDTTFAEITSIQTNRLDILNQINSILQEMNNLL</sequence>
<dbReference type="AlphaFoldDB" id="A0A1G8JUJ9"/>
<organism evidence="3 4">
    <name type="scientific">Desulfosporosinus hippei DSM 8344</name>
    <dbReference type="NCBI Taxonomy" id="1121419"/>
    <lineage>
        <taxon>Bacteria</taxon>
        <taxon>Bacillati</taxon>
        <taxon>Bacillota</taxon>
        <taxon>Clostridia</taxon>
        <taxon>Eubacteriales</taxon>
        <taxon>Desulfitobacteriaceae</taxon>
        <taxon>Desulfosporosinus</taxon>
    </lineage>
</organism>